<keyword evidence="2 6" id="KW-0812">Transmembrane</keyword>
<dbReference type="GO" id="GO:0016020">
    <property type="term" value="C:membrane"/>
    <property type="evidence" value="ECO:0007669"/>
    <property type="project" value="UniProtKB-SubCell"/>
</dbReference>
<evidence type="ECO:0000256" key="5">
    <source>
        <dbReference type="SAM" id="MobiDB-lite"/>
    </source>
</evidence>
<dbReference type="AlphaFoldDB" id="A0AAV5A936"/>
<dbReference type="InterPro" id="IPR006603">
    <property type="entry name" value="PQ-loop_rpt"/>
</dbReference>
<keyword evidence="4 6" id="KW-0472">Membrane</keyword>
<evidence type="ECO:0000256" key="6">
    <source>
        <dbReference type="SAM" id="Phobius"/>
    </source>
</evidence>
<dbReference type="Proteomes" id="UP001050691">
    <property type="component" value="Unassembled WGS sequence"/>
</dbReference>
<proteinExistence type="predicted"/>
<evidence type="ECO:0000313" key="8">
    <source>
        <dbReference type="Proteomes" id="UP001050691"/>
    </source>
</evidence>
<dbReference type="SMART" id="SM00679">
    <property type="entry name" value="CTNS"/>
    <property type="match status" value="1"/>
</dbReference>
<feature type="transmembrane region" description="Helical" evidence="6">
    <location>
        <begin position="91"/>
        <end position="114"/>
    </location>
</feature>
<evidence type="ECO:0000256" key="1">
    <source>
        <dbReference type="ARBA" id="ARBA00004141"/>
    </source>
</evidence>
<evidence type="ECO:0000256" key="2">
    <source>
        <dbReference type="ARBA" id="ARBA00022692"/>
    </source>
</evidence>
<name>A0AAV5A936_9AGAM</name>
<feature type="region of interest" description="Disordered" evidence="5">
    <location>
        <begin position="122"/>
        <end position="149"/>
    </location>
</feature>
<feature type="transmembrane region" description="Helical" evidence="6">
    <location>
        <begin position="33"/>
        <end position="53"/>
    </location>
</feature>
<evidence type="ECO:0000256" key="4">
    <source>
        <dbReference type="ARBA" id="ARBA00023136"/>
    </source>
</evidence>
<feature type="compositionally biased region" description="Basic and acidic residues" evidence="5">
    <location>
        <begin position="139"/>
        <end position="149"/>
    </location>
</feature>
<accession>A0AAV5A936</accession>
<evidence type="ECO:0000256" key="3">
    <source>
        <dbReference type="ARBA" id="ARBA00022989"/>
    </source>
</evidence>
<feature type="transmembrane region" description="Helical" evidence="6">
    <location>
        <begin position="65"/>
        <end position="85"/>
    </location>
</feature>
<dbReference type="EMBL" id="BPWL01000004">
    <property type="protein sequence ID" value="GJJ09066.1"/>
    <property type="molecule type" value="Genomic_DNA"/>
</dbReference>
<keyword evidence="3 6" id="KW-1133">Transmembrane helix</keyword>
<dbReference type="Pfam" id="PF04193">
    <property type="entry name" value="PQ-loop"/>
    <property type="match status" value="1"/>
</dbReference>
<dbReference type="Gene3D" id="1.20.1280.290">
    <property type="match status" value="1"/>
</dbReference>
<evidence type="ECO:0000313" key="7">
    <source>
        <dbReference type="EMBL" id="GJJ09066.1"/>
    </source>
</evidence>
<organism evidence="7 8">
    <name type="scientific">Clathrus columnatus</name>
    <dbReference type="NCBI Taxonomy" id="1419009"/>
    <lineage>
        <taxon>Eukaryota</taxon>
        <taxon>Fungi</taxon>
        <taxon>Dikarya</taxon>
        <taxon>Basidiomycota</taxon>
        <taxon>Agaricomycotina</taxon>
        <taxon>Agaricomycetes</taxon>
        <taxon>Phallomycetidae</taxon>
        <taxon>Phallales</taxon>
        <taxon>Clathraceae</taxon>
        <taxon>Clathrus</taxon>
    </lineage>
</organism>
<gene>
    <name evidence="7" type="ORF">Clacol_003288</name>
</gene>
<keyword evidence="8" id="KW-1185">Reference proteome</keyword>
<comment type="caution">
    <text evidence="7">The sequence shown here is derived from an EMBL/GenBank/DDBJ whole genome shotgun (WGS) entry which is preliminary data.</text>
</comment>
<comment type="subcellular location">
    <subcellularLocation>
        <location evidence="1">Membrane</location>
        <topology evidence="1">Multi-pass membrane protein</topology>
    </subcellularLocation>
</comment>
<protein>
    <submittedName>
        <fullName evidence="7">Uncharacterized protein</fullName>
    </submittedName>
</protein>
<reference evidence="7" key="1">
    <citation type="submission" date="2021-10" db="EMBL/GenBank/DDBJ databases">
        <title>De novo Genome Assembly of Clathrus columnatus (Basidiomycota, Fungi) Using Illumina and Nanopore Sequence Data.</title>
        <authorList>
            <person name="Ogiso-Tanaka E."/>
            <person name="Itagaki H."/>
            <person name="Hosoya T."/>
            <person name="Hosaka K."/>
        </authorList>
    </citation>
    <scope>NUCLEOTIDE SEQUENCE</scope>
    <source>
        <strain evidence="7">MO-923</strain>
    </source>
</reference>
<sequence>MFALFCILGGAFEVGMVFVCRHALNVDSNSRPVQFFGIISSVIIAIGLLPQYWEIWKRKEVIGISYPFIIIDTLGAVFSLLSLVFKPKLDIIASITYSVVIVMDSAILIAAVILNPRAKKRRRMPTSPTDTLPVETEDPFPKEEIKFDS</sequence>